<sequence length="236" mass="27027">MPMEFSRSFRIITMANLPLRYASWPRSLFSSEVVVDDGSFQFDFKIIVSGQDSDRKERVGGEKPTGNAADSLRDHKCRIPKLEIDGAEVKDFFFKAEPLQCHKNPTNWVYIDDNNQVQYIEQRKNAKCRGKYVTRKDDDHNNFNPFNFLLSGKPLMSDFAIVQCRDGKDKWSGILMSVVRQDASQLLRKDVTPAPDSSGLNVFFLGFDSLSHMSFRRKLPKTVDVLEKYIGSVVLN</sequence>
<dbReference type="OrthoDB" id="5861713at2759"/>
<evidence type="ECO:0000313" key="2">
    <source>
        <dbReference type="Proteomes" id="UP000230423"/>
    </source>
</evidence>
<dbReference type="AlphaFoldDB" id="A0A2G9TF85"/>
<dbReference type="GO" id="GO:0005615">
    <property type="term" value="C:extracellular space"/>
    <property type="evidence" value="ECO:0007669"/>
    <property type="project" value="TreeGrafter"/>
</dbReference>
<feature type="non-terminal residue" evidence="1">
    <location>
        <position position="236"/>
    </location>
</feature>
<dbReference type="Proteomes" id="UP000230423">
    <property type="component" value="Unassembled WGS sequence"/>
</dbReference>
<reference evidence="1 2" key="1">
    <citation type="submission" date="2015-09" db="EMBL/GenBank/DDBJ databases">
        <title>Draft genome of the parasitic nematode Teladorsagia circumcincta isolate WARC Sus (inbred).</title>
        <authorList>
            <person name="Mitreva M."/>
        </authorList>
    </citation>
    <scope>NUCLEOTIDE SEQUENCE [LARGE SCALE GENOMIC DNA]</scope>
    <source>
        <strain evidence="1 2">S</strain>
    </source>
</reference>
<proteinExistence type="predicted"/>
<evidence type="ECO:0000313" key="1">
    <source>
        <dbReference type="EMBL" id="PIO56639.1"/>
    </source>
</evidence>
<gene>
    <name evidence="1" type="ORF">TELCIR_21961</name>
</gene>
<organism evidence="1 2">
    <name type="scientific">Teladorsagia circumcincta</name>
    <name type="common">Brown stomach worm</name>
    <name type="synonym">Ostertagia circumcincta</name>
    <dbReference type="NCBI Taxonomy" id="45464"/>
    <lineage>
        <taxon>Eukaryota</taxon>
        <taxon>Metazoa</taxon>
        <taxon>Ecdysozoa</taxon>
        <taxon>Nematoda</taxon>
        <taxon>Chromadorea</taxon>
        <taxon>Rhabditida</taxon>
        <taxon>Rhabditina</taxon>
        <taxon>Rhabditomorpha</taxon>
        <taxon>Strongyloidea</taxon>
        <taxon>Trichostrongylidae</taxon>
        <taxon>Teladorsagia</taxon>
    </lineage>
</organism>
<accession>A0A2G9TF85</accession>
<dbReference type="Pfam" id="PF02995">
    <property type="entry name" value="DUF229"/>
    <property type="match status" value="1"/>
</dbReference>
<name>A0A2G9TF85_TELCI</name>
<dbReference type="InterPro" id="IPR004245">
    <property type="entry name" value="DUF229"/>
</dbReference>
<dbReference type="PANTHER" id="PTHR10974">
    <property type="entry name" value="FI08016P-RELATED"/>
    <property type="match status" value="1"/>
</dbReference>
<keyword evidence="2" id="KW-1185">Reference proteome</keyword>
<dbReference type="PANTHER" id="PTHR10974:SF1">
    <property type="entry name" value="FI08016P-RELATED"/>
    <property type="match status" value="1"/>
</dbReference>
<dbReference type="EMBL" id="KZ374017">
    <property type="protein sequence ID" value="PIO56639.1"/>
    <property type="molecule type" value="Genomic_DNA"/>
</dbReference>
<protein>
    <submittedName>
        <fullName evidence="1">Uncharacterized protein</fullName>
    </submittedName>
</protein>